<keyword evidence="1" id="KW-0805">Transcription regulation</keyword>
<sequence length="877" mass="92637">MKQSWSFVGRREELRLLDEATRGAGDQRGVVLAGAAGVGKTWLARQVVALAGERGAFTRWVVGTETGRGLPLGAFAALLGPMSGDPTSVLWEASRALVAGAGRAEVVLGIDDAHLLDEVSALLVHQLVVHDMATVVATVRSGEAAPAAVTGLWKDGHLDRLEVQPFSQPQTGALLEAVLGGLVEDASVSRVWAITQGNALYLRQLVDGEIEARRLHRIRGVWRWSKESPMSQGLAELVAIRMGDLSEPMSAVADLLALEEPLGVGLLNRLTDSMVVEQAEAAGLIFVEQSGRRLHARLTHPLYGEVRRVGMGLLRARRLRGRISQALEVTGARRGDDTLRRAVLAMDSDLVPDRRLLTEAAGHAAQLCDLPLAIRLGRTAQAAGGGFEAQAIVAAAVTGLGGSPNTEMAALLATAGTDAEVVRVTITQVITLAWMELRPKDAEMLLEVAESRVVDNDGRMQLMAMRSMLEGQLARPAQAIESATTALASSRLPAGATILACCGYATGLATTGRADEMGPVVARGLEAASRSTELSYVRFPMIGMQVTGLRLAGYLQEAVEVVRECRESVVGLDLSTAISSMLMGDVILARGRPVSALRWLREAHAALERFDHAGGFEYACLIPLSRALALTGDLAAADEVLAELCAKEHPTLLFLRPDMLLAQAWTAAAQGVSSGAIAFARKAASVAVATGQFAHEVQALHAALCFGDRSVVERLAVLATRVDGPRAQAAAAHAAALTADNGDALRAVSVELEQMGDLLAAADAAAQAATAYTRADRRGAAQGAVARVRQLTERCEGVRTLATIAAIQPLPLTDREREIATLAARGMSNRDIADRLVISIRTVEGHLYRVNARLGTTGRAELAAILGTGEQRAGNAR</sequence>
<dbReference type="InterPro" id="IPR000792">
    <property type="entry name" value="Tscrpt_reg_LuxR_C"/>
</dbReference>
<dbReference type="InterPro" id="IPR041664">
    <property type="entry name" value="AAA_16"/>
</dbReference>
<evidence type="ECO:0000256" key="2">
    <source>
        <dbReference type="ARBA" id="ARBA00023125"/>
    </source>
</evidence>
<evidence type="ECO:0000313" key="5">
    <source>
        <dbReference type="EMBL" id="MFB9679072.1"/>
    </source>
</evidence>
<dbReference type="SUPFAM" id="SSF46894">
    <property type="entry name" value="C-terminal effector domain of the bipartite response regulators"/>
    <property type="match status" value="1"/>
</dbReference>
<dbReference type="PROSITE" id="PS50043">
    <property type="entry name" value="HTH_LUXR_2"/>
    <property type="match status" value="1"/>
</dbReference>
<dbReference type="RefSeq" id="WP_386160351.1">
    <property type="nucleotide sequence ID" value="NZ_JBHMBS010000013.1"/>
</dbReference>
<dbReference type="InterPro" id="IPR027417">
    <property type="entry name" value="P-loop_NTPase"/>
</dbReference>
<keyword evidence="3" id="KW-0804">Transcription</keyword>
<dbReference type="InterPro" id="IPR036388">
    <property type="entry name" value="WH-like_DNA-bd_sf"/>
</dbReference>
<keyword evidence="2" id="KW-0238">DNA-binding</keyword>
<dbReference type="PANTHER" id="PTHR44688">
    <property type="entry name" value="DNA-BINDING TRANSCRIPTIONAL ACTIVATOR DEVR_DOSR"/>
    <property type="match status" value="1"/>
</dbReference>
<dbReference type="PANTHER" id="PTHR44688:SF16">
    <property type="entry name" value="DNA-BINDING TRANSCRIPTIONAL ACTIVATOR DEVR_DOSR"/>
    <property type="match status" value="1"/>
</dbReference>
<reference evidence="5 6" key="1">
    <citation type="submission" date="2024-09" db="EMBL/GenBank/DDBJ databases">
        <authorList>
            <person name="Sun Q."/>
            <person name="Mori K."/>
        </authorList>
    </citation>
    <scope>NUCLEOTIDE SEQUENCE [LARGE SCALE GENOMIC DNA]</scope>
    <source>
        <strain evidence="5 6">JCM 3028</strain>
    </source>
</reference>
<dbReference type="SUPFAM" id="SSF52540">
    <property type="entry name" value="P-loop containing nucleoside triphosphate hydrolases"/>
    <property type="match status" value="1"/>
</dbReference>
<gene>
    <name evidence="5" type="ORF">ACFFRH_26645</name>
</gene>
<feature type="domain" description="HTH luxR-type" evidence="4">
    <location>
        <begin position="805"/>
        <end position="870"/>
    </location>
</feature>
<organism evidence="5 6">
    <name type="scientific">Streptosporangium vulgare</name>
    <dbReference type="NCBI Taxonomy" id="46190"/>
    <lineage>
        <taxon>Bacteria</taxon>
        <taxon>Bacillati</taxon>
        <taxon>Actinomycetota</taxon>
        <taxon>Actinomycetes</taxon>
        <taxon>Streptosporangiales</taxon>
        <taxon>Streptosporangiaceae</taxon>
        <taxon>Streptosporangium</taxon>
    </lineage>
</organism>
<evidence type="ECO:0000256" key="3">
    <source>
        <dbReference type="ARBA" id="ARBA00023163"/>
    </source>
</evidence>
<evidence type="ECO:0000259" key="4">
    <source>
        <dbReference type="PROSITE" id="PS50043"/>
    </source>
</evidence>
<dbReference type="Pfam" id="PF00196">
    <property type="entry name" value="GerE"/>
    <property type="match status" value="1"/>
</dbReference>
<dbReference type="CDD" id="cd06170">
    <property type="entry name" value="LuxR_C_like"/>
    <property type="match status" value="1"/>
</dbReference>
<dbReference type="EMBL" id="JBHMBS010000013">
    <property type="protein sequence ID" value="MFB9679072.1"/>
    <property type="molecule type" value="Genomic_DNA"/>
</dbReference>
<accession>A0ABV5TIX8</accession>
<dbReference type="Gene3D" id="3.40.50.300">
    <property type="entry name" value="P-loop containing nucleotide triphosphate hydrolases"/>
    <property type="match status" value="1"/>
</dbReference>
<keyword evidence="6" id="KW-1185">Reference proteome</keyword>
<name>A0ABV5TIX8_9ACTN</name>
<evidence type="ECO:0000256" key="1">
    <source>
        <dbReference type="ARBA" id="ARBA00023015"/>
    </source>
</evidence>
<dbReference type="SMART" id="SM00421">
    <property type="entry name" value="HTH_LUXR"/>
    <property type="match status" value="1"/>
</dbReference>
<proteinExistence type="predicted"/>
<dbReference type="Pfam" id="PF13191">
    <property type="entry name" value="AAA_16"/>
    <property type="match status" value="1"/>
</dbReference>
<dbReference type="Gene3D" id="1.10.10.10">
    <property type="entry name" value="Winged helix-like DNA-binding domain superfamily/Winged helix DNA-binding domain"/>
    <property type="match status" value="1"/>
</dbReference>
<dbReference type="InterPro" id="IPR016032">
    <property type="entry name" value="Sig_transdc_resp-reg_C-effctor"/>
</dbReference>
<comment type="caution">
    <text evidence="5">The sequence shown here is derived from an EMBL/GenBank/DDBJ whole genome shotgun (WGS) entry which is preliminary data.</text>
</comment>
<evidence type="ECO:0000313" key="6">
    <source>
        <dbReference type="Proteomes" id="UP001589610"/>
    </source>
</evidence>
<dbReference type="PRINTS" id="PR00038">
    <property type="entry name" value="HTHLUXR"/>
</dbReference>
<dbReference type="Proteomes" id="UP001589610">
    <property type="component" value="Unassembled WGS sequence"/>
</dbReference>
<dbReference type="PROSITE" id="PS00622">
    <property type="entry name" value="HTH_LUXR_1"/>
    <property type="match status" value="1"/>
</dbReference>
<protein>
    <submittedName>
        <fullName evidence="5">LuxR C-terminal-related transcriptional regulator</fullName>
    </submittedName>
</protein>